<keyword evidence="5" id="KW-0378">Hydrolase</keyword>
<proteinExistence type="predicted"/>
<keyword evidence="11" id="KW-1185">Reference proteome</keyword>
<feature type="domain" description="Reverse transcriptase RNase H-like" evidence="8">
    <location>
        <begin position="216"/>
        <end position="257"/>
    </location>
</feature>
<dbReference type="EnsemblPlants" id="Solyc01g049918.1.1">
    <property type="protein sequence ID" value="Solyc01g049918.1.1"/>
    <property type="gene ID" value="Solyc01g049918.1"/>
</dbReference>
<reference evidence="10" key="1">
    <citation type="journal article" date="2012" name="Nature">
        <title>The tomato genome sequence provides insights into fleshy fruit evolution.</title>
        <authorList>
            <consortium name="Tomato Genome Consortium"/>
        </authorList>
    </citation>
    <scope>NUCLEOTIDE SEQUENCE [LARGE SCALE GENOMIC DNA]</scope>
    <source>
        <strain evidence="10">cv. Heinz 1706</strain>
    </source>
</reference>
<dbReference type="PANTHER" id="PTHR37984:SF5">
    <property type="entry name" value="PROTEIN NYNRIN-LIKE"/>
    <property type="match status" value="1"/>
</dbReference>
<dbReference type="InParanoid" id="A0A3Q7ED09"/>
<evidence type="ECO:0000256" key="5">
    <source>
        <dbReference type="ARBA" id="ARBA00022801"/>
    </source>
</evidence>
<evidence type="ECO:0000256" key="3">
    <source>
        <dbReference type="ARBA" id="ARBA00022722"/>
    </source>
</evidence>
<dbReference type="SUPFAM" id="SSF56672">
    <property type="entry name" value="DNA/RNA polymerases"/>
    <property type="match status" value="1"/>
</dbReference>
<keyword evidence="4" id="KW-0255">Endonuclease</keyword>
<accession>A0A3Q7ED09</accession>
<evidence type="ECO:0000256" key="1">
    <source>
        <dbReference type="ARBA" id="ARBA00022679"/>
    </source>
</evidence>
<dbReference type="GO" id="GO:0003964">
    <property type="term" value="F:RNA-directed DNA polymerase activity"/>
    <property type="evidence" value="ECO:0007669"/>
    <property type="project" value="UniProtKB-KW"/>
</dbReference>
<evidence type="ECO:0000256" key="6">
    <source>
        <dbReference type="ARBA" id="ARBA00022918"/>
    </source>
</evidence>
<name>A0A3Q7ED09_SOLLC</name>
<dbReference type="OMA" id="DWSMART"/>
<dbReference type="GO" id="GO:0016787">
    <property type="term" value="F:hydrolase activity"/>
    <property type="evidence" value="ECO:0007669"/>
    <property type="project" value="UniProtKB-KW"/>
</dbReference>
<dbReference type="InterPro" id="IPR041577">
    <property type="entry name" value="RT_RNaseH_2"/>
</dbReference>
<dbReference type="FunFam" id="3.30.70.270:FF:000020">
    <property type="entry name" value="Transposon Tf2-6 polyprotein-like Protein"/>
    <property type="match status" value="1"/>
</dbReference>
<evidence type="ECO:0000256" key="7">
    <source>
        <dbReference type="ARBA" id="ARBA00023268"/>
    </source>
</evidence>
<dbReference type="STRING" id="4081.A0A3Q7ED09"/>
<dbReference type="Gramene" id="Solyc01g049918.1.1">
    <property type="protein sequence ID" value="Solyc01g049918.1.1"/>
    <property type="gene ID" value="Solyc01g049918.1"/>
</dbReference>
<dbReference type="PANTHER" id="PTHR37984">
    <property type="entry name" value="PROTEIN CBG26694"/>
    <property type="match status" value="1"/>
</dbReference>
<evidence type="ECO:0000256" key="2">
    <source>
        <dbReference type="ARBA" id="ARBA00022695"/>
    </source>
</evidence>
<dbReference type="InterPro" id="IPR050951">
    <property type="entry name" value="Retrovirus_Pol_polyprotein"/>
</dbReference>
<dbReference type="InterPro" id="IPR041373">
    <property type="entry name" value="RT_RNaseH"/>
</dbReference>
<dbReference type="Gene3D" id="3.30.70.270">
    <property type="match status" value="2"/>
</dbReference>
<evidence type="ECO:0000256" key="4">
    <source>
        <dbReference type="ARBA" id="ARBA00022759"/>
    </source>
</evidence>
<keyword evidence="7" id="KW-0511">Multifunctional enzyme</keyword>
<keyword evidence="3" id="KW-0540">Nuclease</keyword>
<keyword evidence="2" id="KW-0548">Nucleotidyltransferase</keyword>
<dbReference type="InterPro" id="IPR043502">
    <property type="entry name" value="DNA/RNA_pol_sf"/>
</dbReference>
<dbReference type="GO" id="GO:0004519">
    <property type="term" value="F:endonuclease activity"/>
    <property type="evidence" value="ECO:0007669"/>
    <property type="project" value="UniProtKB-KW"/>
</dbReference>
<evidence type="ECO:0000259" key="9">
    <source>
        <dbReference type="Pfam" id="PF17919"/>
    </source>
</evidence>
<dbReference type="Pfam" id="PF17919">
    <property type="entry name" value="RT_RNaseH_2"/>
    <property type="match status" value="1"/>
</dbReference>
<evidence type="ECO:0000259" key="8">
    <source>
        <dbReference type="Pfam" id="PF17917"/>
    </source>
</evidence>
<evidence type="ECO:0000313" key="10">
    <source>
        <dbReference type="EnsemblPlants" id="Solyc01g049918.1.1"/>
    </source>
</evidence>
<dbReference type="Proteomes" id="UP000004994">
    <property type="component" value="Chromosome 1"/>
</dbReference>
<sequence>MTYYSRYPPFKKVHHLHCTILSVTSKVFKRATSSKQPPSRASNGCSNAMLTRPGGPVLSSFFTGQRSFRTLEEHVNHLSLVLSKLTKYTLYIKMEKCEFAQQEIKFLGHLISKNHVRMDPKKVQAIVEWQAPPHVKDLRSFLGLANYYKKFIAGYSKRAAALTNLLKKDTKWNLKNAIASEPILKLPDFELPFEVHTDASDNAICGVLVPEGHPVCRVYLLGTRFVVRTYNVANTFFKTQKKLSPKQARWQEFLAEYDFIWEQKQGKHNQ</sequence>
<reference evidence="10" key="2">
    <citation type="submission" date="2019-01" db="UniProtKB">
        <authorList>
            <consortium name="EnsemblPlants"/>
        </authorList>
    </citation>
    <scope>IDENTIFICATION</scope>
    <source>
        <strain evidence="10">cv. Heinz 1706</strain>
    </source>
</reference>
<feature type="domain" description="Reverse transcriptase/retrotransposon-derived protein RNase H-like" evidence="9">
    <location>
        <begin position="173"/>
        <end position="213"/>
    </location>
</feature>
<evidence type="ECO:0000313" key="11">
    <source>
        <dbReference type="Proteomes" id="UP000004994"/>
    </source>
</evidence>
<keyword evidence="1" id="KW-0808">Transferase</keyword>
<dbReference type="InterPro" id="IPR043128">
    <property type="entry name" value="Rev_trsase/Diguanyl_cyclase"/>
</dbReference>
<keyword evidence="6" id="KW-0695">RNA-directed DNA polymerase</keyword>
<dbReference type="Pfam" id="PF17917">
    <property type="entry name" value="RT_RNaseH"/>
    <property type="match status" value="1"/>
</dbReference>
<dbReference type="AlphaFoldDB" id="A0A3Q7ED09"/>
<protein>
    <submittedName>
        <fullName evidence="10">Uncharacterized protein</fullName>
    </submittedName>
</protein>
<organism evidence="10">
    <name type="scientific">Solanum lycopersicum</name>
    <name type="common">Tomato</name>
    <name type="synonym">Lycopersicon esculentum</name>
    <dbReference type="NCBI Taxonomy" id="4081"/>
    <lineage>
        <taxon>Eukaryota</taxon>
        <taxon>Viridiplantae</taxon>
        <taxon>Streptophyta</taxon>
        <taxon>Embryophyta</taxon>
        <taxon>Tracheophyta</taxon>
        <taxon>Spermatophyta</taxon>
        <taxon>Magnoliopsida</taxon>
        <taxon>eudicotyledons</taxon>
        <taxon>Gunneridae</taxon>
        <taxon>Pentapetalae</taxon>
        <taxon>asterids</taxon>
        <taxon>lamiids</taxon>
        <taxon>Solanales</taxon>
        <taxon>Solanaceae</taxon>
        <taxon>Solanoideae</taxon>
        <taxon>Solaneae</taxon>
        <taxon>Solanum</taxon>
        <taxon>Solanum subgen. Lycopersicon</taxon>
    </lineage>
</organism>